<dbReference type="KEGG" id="sgbi:P3F81_11465"/>
<sequence length="51" mass="5755">MQKEITLSLTDELDLITKYEAADLGLSQDELIVICIMLGLKEYLLTLSPQK</sequence>
<reference evidence="1" key="1">
    <citation type="submission" date="2023-03" db="EMBL/GenBank/DDBJ databases">
        <title>Selenobaculum gbiensis gen. nov. sp. nov., a new bacterium isolated from the gut microbiota of IBD patient.</title>
        <authorList>
            <person name="Yeo S."/>
            <person name="Park H."/>
            <person name="Huh C.S."/>
        </authorList>
    </citation>
    <scope>NUCLEOTIDE SEQUENCE</scope>
    <source>
        <strain evidence="1">ICN-92133</strain>
    </source>
</reference>
<keyword evidence="2" id="KW-1185">Reference proteome</keyword>
<dbReference type="RefSeq" id="WP_309320417.1">
    <property type="nucleotide sequence ID" value="NZ_CP120678.1"/>
</dbReference>
<proteinExistence type="predicted"/>
<evidence type="ECO:0000313" key="2">
    <source>
        <dbReference type="Proteomes" id="UP001243623"/>
    </source>
</evidence>
<accession>A0A9Y2ESL7</accession>
<organism evidence="1 2">
    <name type="scientific">Selenobaculum gibii</name>
    <dbReference type="NCBI Taxonomy" id="3054208"/>
    <lineage>
        <taxon>Bacteria</taxon>
        <taxon>Bacillati</taxon>
        <taxon>Bacillota</taxon>
        <taxon>Negativicutes</taxon>
        <taxon>Selenomonadales</taxon>
        <taxon>Selenomonadaceae</taxon>
        <taxon>Selenobaculum</taxon>
    </lineage>
</organism>
<dbReference type="AlphaFoldDB" id="A0A9Y2ESL7"/>
<dbReference type="Proteomes" id="UP001243623">
    <property type="component" value="Chromosome"/>
</dbReference>
<protein>
    <submittedName>
        <fullName evidence="1">Uncharacterized protein</fullName>
    </submittedName>
</protein>
<name>A0A9Y2ESL7_9FIRM</name>
<dbReference type="EMBL" id="CP120678">
    <property type="protein sequence ID" value="WIW70486.1"/>
    <property type="molecule type" value="Genomic_DNA"/>
</dbReference>
<evidence type="ECO:0000313" key="1">
    <source>
        <dbReference type="EMBL" id="WIW70486.1"/>
    </source>
</evidence>
<gene>
    <name evidence="1" type="ORF">P3F81_11465</name>
</gene>